<feature type="compositionally biased region" description="Basic and acidic residues" evidence="1">
    <location>
        <begin position="21"/>
        <end position="59"/>
    </location>
</feature>
<proteinExistence type="predicted"/>
<sequence length="83" mass="9790">MVWTCHKIHRICQDNPTRNCTGREKERQAAKEMGGQHHRVDQKDTERQLEEDREQKGMEKAGCQDQQWCPNGRPDRGIGTHRH</sequence>
<comment type="caution">
    <text evidence="2">The sequence shown here is derived from an EMBL/GenBank/DDBJ whole genome shotgun (WGS) entry which is preliminary data.</text>
</comment>
<reference evidence="2" key="1">
    <citation type="submission" date="2020-06" db="EMBL/GenBank/DDBJ databases">
        <title>Draft genome of Bugula neritina, a colonial animal packing powerful symbionts and potential medicines.</title>
        <authorList>
            <person name="Rayko M."/>
        </authorList>
    </citation>
    <scope>NUCLEOTIDE SEQUENCE [LARGE SCALE GENOMIC DNA]</scope>
    <source>
        <strain evidence="2">Kwan_BN1</strain>
    </source>
</reference>
<keyword evidence="3" id="KW-1185">Reference proteome</keyword>
<name>A0A7J7IZR5_BUGNE</name>
<dbReference type="AlphaFoldDB" id="A0A7J7IZR5"/>
<feature type="region of interest" description="Disordered" evidence="1">
    <location>
        <begin position="18"/>
        <end position="83"/>
    </location>
</feature>
<gene>
    <name evidence="2" type="ORF">EB796_022828</name>
</gene>
<protein>
    <submittedName>
        <fullName evidence="2">Uncharacterized protein</fullName>
    </submittedName>
</protein>
<accession>A0A7J7IZR5</accession>
<dbReference type="Proteomes" id="UP000593567">
    <property type="component" value="Unassembled WGS sequence"/>
</dbReference>
<evidence type="ECO:0000313" key="2">
    <source>
        <dbReference type="EMBL" id="KAF6018884.1"/>
    </source>
</evidence>
<evidence type="ECO:0000313" key="3">
    <source>
        <dbReference type="Proteomes" id="UP000593567"/>
    </source>
</evidence>
<organism evidence="2 3">
    <name type="scientific">Bugula neritina</name>
    <name type="common">Brown bryozoan</name>
    <name type="synonym">Sertularia neritina</name>
    <dbReference type="NCBI Taxonomy" id="10212"/>
    <lineage>
        <taxon>Eukaryota</taxon>
        <taxon>Metazoa</taxon>
        <taxon>Spiralia</taxon>
        <taxon>Lophotrochozoa</taxon>
        <taxon>Bryozoa</taxon>
        <taxon>Gymnolaemata</taxon>
        <taxon>Cheilostomatida</taxon>
        <taxon>Flustrina</taxon>
        <taxon>Buguloidea</taxon>
        <taxon>Bugulidae</taxon>
        <taxon>Bugula</taxon>
    </lineage>
</organism>
<feature type="compositionally biased region" description="Basic and acidic residues" evidence="1">
    <location>
        <begin position="73"/>
        <end position="83"/>
    </location>
</feature>
<dbReference type="EMBL" id="VXIV02003270">
    <property type="protein sequence ID" value="KAF6018884.1"/>
    <property type="molecule type" value="Genomic_DNA"/>
</dbReference>
<evidence type="ECO:0000256" key="1">
    <source>
        <dbReference type="SAM" id="MobiDB-lite"/>
    </source>
</evidence>